<dbReference type="GO" id="GO:0000156">
    <property type="term" value="F:phosphorelay response regulator activity"/>
    <property type="evidence" value="ECO:0007669"/>
    <property type="project" value="TreeGrafter"/>
</dbReference>
<evidence type="ECO:0000256" key="6">
    <source>
        <dbReference type="PROSITE-ProRule" id="PRU00169"/>
    </source>
</evidence>
<evidence type="ECO:0000313" key="11">
    <source>
        <dbReference type="Proteomes" id="UP000199423"/>
    </source>
</evidence>
<evidence type="ECO:0000256" key="3">
    <source>
        <dbReference type="ARBA" id="ARBA00023015"/>
    </source>
</evidence>
<feature type="domain" description="OmpR/PhoB-type" evidence="9">
    <location>
        <begin position="124"/>
        <end position="218"/>
    </location>
</feature>
<keyword evidence="4 7" id="KW-0238">DNA-binding</keyword>
<dbReference type="Gene3D" id="6.10.250.690">
    <property type="match status" value="1"/>
</dbReference>
<dbReference type="PANTHER" id="PTHR48111">
    <property type="entry name" value="REGULATOR OF RPOS"/>
    <property type="match status" value="1"/>
</dbReference>
<dbReference type="STRING" id="51670.SAMN04488557_2943"/>
<evidence type="ECO:0000256" key="7">
    <source>
        <dbReference type="PROSITE-ProRule" id="PRU01091"/>
    </source>
</evidence>
<dbReference type="FunFam" id="3.40.50.2300:FF:000002">
    <property type="entry name" value="DNA-binding response regulator PhoP"/>
    <property type="match status" value="1"/>
</dbReference>
<evidence type="ECO:0000256" key="2">
    <source>
        <dbReference type="ARBA" id="ARBA00023012"/>
    </source>
</evidence>
<dbReference type="InterPro" id="IPR036388">
    <property type="entry name" value="WH-like_DNA-bd_sf"/>
</dbReference>
<evidence type="ECO:0000256" key="5">
    <source>
        <dbReference type="ARBA" id="ARBA00023163"/>
    </source>
</evidence>
<dbReference type="OrthoDB" id="9802426at2"/>
<proteinExistence type="predicted"/>
<dbReference type="GO" id="GO:0000976">
    <property type="term" value="F:transcription cis-regulatory region binding"/>
    <property type="evidence" value="ECO:0007669"/>
    <property type="project" value="TreeGrafter"/>
</dbReference>
<dbReference type="SMART" id="SM00448">
    <property type="entry name" value="REC"/>
    <property type="match status" value="1"/>
</dbReference>
<dbReference type="GO" id="GO:0032993">
    <property type="term" value="C:protein-DNA complex"/>
    <property type="evidence" value="ECO:0007669"/>
    <property type="project" value="TreeGrafter"/>
</dbReference>
<feature type="modified residue" description="4-aspartylphosphate" evidence="6">
    <location>
        <position position="51"/>
    </location>
</feature>
<dbReference type="CDD" id="cd19934">
    <property type="entry name" value="REC_OmpR_EcPhoP-like"/>
    <property type="match status" value="1"/>
</dbReference>
<name>A0A1I7NQV2_9HYPH</name>
<dbReference type="InterPro" id="IPR001867">
    <property type="entry name" value="OmpR/PhoB-type_DNA-bd"/>
</dbReference>
<feature type="domain" description="Response regulatory" evidence="8">
    <location>
        <begin position="2"/>
        <end position="116"/>
    </location>
</feature>
<dbReference type="Gene3D" id="1.10.10.10">
    <property type="entry name" value="Winged helix-like DNA-binding domain superfamily/Winged helix DNA-binding domain"/>
    <property type="match status" value="1"/>
</dbReference>
<feature type="DNA-binding region" description="OmpR/PhoB-type" evidence="7">
    <location>
        <begin position="124"/>
        <end position="218"/>
    </location>
</feature>
<dbReference type="PROSITE" id="PS51755">
    <property type="entry name" value="OMPR_PHOB"/>
    <property type="match status" value="1"/>
</dbReference>
<dbReference type="Pfam" id="PF00072">
    <property type="entry name" value="Response_reg"/>
    <property type="match status" value="1"/>
</dbReference>
<dbReference type="Gene3D" id="3.40.50.2300">
    <property type="match status" value="1"/>
</dbReference>
<dbReference type="AlphaFoldDB" id="A0A1I7NQV2"/>
<dbReference type="SUPFAM" id="SSF52172">
    <property type="entry name" value="CheY-like"/>
    <property type="match status" value="1"/>
</dbReference>
<dbReference type="EMBL" id="FPCH01000003">
    <property type="protein sequence ID" value="SFV37003.1"/>
    <property type="molecule type" value="Genomic_DNA"/>
</dbReference>
<dbReference type="PROSITE" id="PS50110">
    <property type="entry name" value="RESPONSE_REGULATORY"/>
    <property type="match status" value="1"/>
</dbReference>
<dbReference type="SMART" id="SM00862">
    <property type="entry name" value="Trans_reg_C"/>
    <property type="match status" value="1"/>
</dbReference>
<dbReference type="Pfam" id="PF00486">
    <property type="entry name" value="Trans_reg_C"/>
    <property type="match status" value="1"/>
</dbReference>
<dbReference type="CDD" id="cd00383">
    <property type="entry name" value="trans_reg_C"/>
    <property type="match status" value="1"/>
</dbReference>
<keyword evidence="5" id="KW-0804">Transcription</keyword>
<sequence length="220" mass="24308">MKILVVEDEPTIAEDIRSSLTEAGYIVETCDSGEDALLLGSTETYSAVILDLGLPKLDGLSVLRRWRADGRAMPVVVLTARASWVERVEGINAGADDYLPKPFQMPELLARLGAVLRRGNLQRTSTITAGSLRLDTAQMNVTVAGRNVHVTPFEFRLLSHLVHHLGKVVSREELKEHVYGHNDGRDVNAIEAMIARLRRKLGIDIIETRRGQGYIVSTQS</sequence>
<protein>
    <submittedName>
        <fullName evidence="10">DNA-binding response regulator, OmpR family, contains REC and winged-helix (WHTH) domain</fullName>
    </submittedName>
</protein>
<accession>A0A1I7NQV2</accession>
<evidence type="ECO:0000259" key="9">
    <source>
        <dbReference type="PROSITE" id="PS51755"/>
    </source>
</evidence>
<dbReference type="RefSeq" id="WP_092868483.1">
    <property type="nucleotide sequence ID" value="NZ_FPCH01000003.1"/>
</dbReference>
<keyword evidence="1 6" id="KW-0597">Phosphoprotein</keyword>
<dbReference type="GO" id="GO:0006355">
    <property type="term" value="P:regulation of DNA-templated transcription"/>
    <property type="evidence" value="ECO:0007669"/>
    <property type="project" value="InterPro"/>
</dbReference>
<organism evidence="10 11">
    <name type="scientific">Hyphomicrobium facile</name>
    <dbReference type="NCBI Taxonomy" id="51670"/>
    <lineage>
        <taxon>Bacteria</taxon>
        <taxon>Pseudomonadati</taxon>
        <taxon>Pseudomonadota</taxon>
        <taxon>Alphaproteobacteria</taxon>
        <taxon>Hyphomicrobiales</taxon>
        <taxon>Hyphomicrobiaceae</taxon>
        <taxon>Hyphomicrobium</taxon>
    </lineage>
</organism>
<dbReference type="InterPro" id="IPR011006">
    <property type="entry name" value="CheY-like_superfamily"/>
</dbReference>
<keyword evidence="2" id="KW-0902">Two-component regulatory system</keyword>
<reference evidence="11" key="1">
    <citation type="submission" date="2016-10" db="EMBL/GenBank/DDBJ databases">
        <authorList>
            <person name="Varghese N."/>
            <person name="Submissions S."/>
        </authorList>
    </citation>
    <scope>NUCLEOTIDE SEQUENCE [LARGE SCALE GENOMIC DNA]</scope>
    <source>
        <strain evidence="11">DSM 1565</strain>
    </source>
</reference>
<evidence type="ECO:0000256" key="4">
    <source>
        <dbReference type="ARBA" id="ARBA00023125"/>
    </source>
</evidence>
<dbReference type="Proteomes" id="UP000199423">
    <property type="component" value="Unassembled WGS sequence"/>
</dbReference>
<evidence type="ECO:0000256" key="1">
    <source>
        <dbReference type="ARBA" id="ARBA00022553"/>
    </source>
</evidence>
<dbReference type="InterPro" id="IPR039420">
    <property type="entry name" value="WalR-like"/>
</dbReference>
<evidence type="ECO:0000313" key="10">
    <source>
        <dbReference type="EMBL" id="SFV37003.1"/>
    </source>
</evidence>
<dbReference type="GO" id="GO:0005829">
    <property type="term" value="C:cytosol"/>
    <property type="evidence" value="ECO:0007669"/>
    <property type="project" value="TreeGrafter"/>
</dbReference>
<gene>
    <name evidence="10" type="ORF">SAMN04488557_2943</name>
</gene>
<dbReference type="InterPro" id="IPR001789">
    <property type="entry name" value="Sig_transdc_resp-reg_receiver"/>
</dbReference>
<dbReference type="PANTHER" id="PTHR48111:SF37">
    <property type="entry name" value="RESPONSE REGULATOR PROTEIN CARR"/>
    <property type="match status" value="1"/>
</dbReference>
<evidence type="ECO:0000259" key="8">
    <source>
        <dbReference type="PROSITE" id="PS50110"/>
    </source>
</evidence>
<keyword evidence="11" id="KW-1185">Reference proteome</keyword>
<keyword evidence="3" id="KW-0805">Transcription regulation</keyword>